<reference evidence="3" key="1">
    <citation type="submission" date="2013-09" db="EMBL/GenBank/DDBJ databases">
        <title>Corchorus olitorius genome sequencing.</title>
        <authorList>
            <person name="Alam M."/>
            <person name="Haque M.S."/>
            <person name="Islam M.S."/>
            <person name="Emdad E.M."/>
            <person name="Islam M.M."/>
            <person name="Ahmed B."/>
            <person name="Halim A."/>
            <person name="Hossen Q.M.M."/>
            <person name="Hossain M.Z."/>
            <person name="Ahmed R."/>
            <person name="Khan M.M."/>
            <person name="Islam R."/>
            <person name="Rashid M.M."/>
            <person name="Khan S.A."/>
            <person name="Rahman M.S."/>
            <person name="Alam M."/>
            <person name="Yahiya A.S."/>
            <person name="Khan M.S."/>
            <person name="Azam M.S."/>
            <person name="Haque T."/>
            <person name="Lashkar M.Z.H."/>
            <person name="Akhand A.I."/>
            <person name="Morshed G."/>
            <person name="Roy S."/>
            <person name="Uddin K.S."/>
            <person name="Rabeya T."/>
            <person name="Hossain A.S."/>
            <person name="Chowdhury A."/>
            <person name="Snigdha A.R."/>
            <person name="Mortoza M.S."/>
            <person name="Matin S.A."/>
            <person name="Hoque S.M.E."/>
            <person name="Islam M.K."/>
            <person name="Roy D.K."/>
            <person name="Haider R."/>
            <person name="Moosa M.M."/>
            <person name="Elias S.M."/>
            <person name="Hasan A.M."/>
            <person name="Jahan S."/>
            <person name="Shafiuddin M."/>
            <person name="Mahmood N."/>
            <person name="Shommy N.S."/>
        </authorList>
    </citation>
    <scope>NUCLEOTIDE SEQUENCE [LARGE SCALE GENOMIC DNA]</scope>
    <source>
        <strain evidence="3">cv. O-4</strain>
    </source>
</reference>
<comment type="caution">
    <text evidence="2">The sequence shown here is derived from an EMBL/GenBank/DDBJ whole genome shotgun (WGS) entry which is preliminary data.</text>
</comment>
<feature type="region of interest" description="Disordered" evidence="1">
    <location>
        <begin position="1"/>
        <end position="28"/>
    </location>
</feature>
<dbReference type="EMBL" id="AWUE01003983">
    <property type="protein sequence ID" value="OMP13538.1"/>
    <property type="molecule type" value="Genomic_DNA"/>
</dbReference>
<organism evidence="2 3">
    <name type="scientific">Corchorus olitorius</name>
    <dbReference type="NCBI Taxonomy" id="93759"/>
    <lineage>
        <taxon>Eukaryota</taxon>
        <taxon>Viridiplantae</taxon>
        <taxon>Streptophyta</taxon>
        <taxon>Embryophyta</taxon>
        <taxon>Tracheophyta</taxon>
        <taxon>Spermatophyta</taxon>
        <taxon>Magnoliopsida</taxon>
        <taxon>eudicotyledons</taxon>
        <taxon>Gunneridae</taxon>
        <taxon>Pentapetalae</taxon>
        <taxon>rosids</taxon>
        <taxon>malvids</taxon>
        <taxon>Malvales</taxon>
        <taxon>Malvaceae</taxon>
        <taxon>Grewioideae</taxon>
        <taxon>Apeibeae</taxon>
        <taxon>Corchorus</taxon>
    </lineage>
</organism>
<dbReference type="AlphaFoldDB" id="A0A1R3L2M9"/>
<proteinExistence type="predicted"/>
<dbReference type="Proteomes" id="UP000187203">
    <property type="component" value="Unassembled WGS sequence"/>
</dbReference>
<evidence type="ECO:0000313" key="2">
    <source>
        <dbReference type="EMBL" id="OMP13538.1"/>
    </source>
</evidence>
<feature type="region of interest" description="Disordered" evidence="1">
    <location>
        <begin position="68"/>
        <end position="88"/>
    </location>
</feature>
<gene>
    <name evidence="2" type="ORF">COLO4_01466</name>
</gene>
<protein>
    <submittedName>
        <fullName evidence="2">Uncharacterized protein</fullName>
    </submittedName>
</protein>
<evidence type="ECO:0000313" key="3">
    <source>
        <dbReference type="Proteomes" id="UP000187203"/>
    </source>
</evidence>
<accession>A0A1R3L2M9</accession>
<name>A0A1R3L2M9_9ROSI</name>
<evidence type="ECO:0000256" key="1">
    <source>
        <dbReference type="SAM" id="MobiDB-lite"/>
    </source>
</evidence>
<sequence>MPETIAITISGSHFGSNRKPENPRISTQIASKPLSLSLKRAEEIKLQVAPQTEAEPVGFQIKFQTFRRQDLRSQKENSSSQHIRYADG</sequence>
<keyword evidence="3" id="KW-1185">Reference proteome</keyword>